<keyword evidence="1" id="KW-1133">Transmembrane helix</keyword>
<dbReference type="InterPro" id="IPR007404">
    <property type="entry name" value="YdjM-like"/>
</dbReference>
<evidence type="ECO:0000313" key="2">
    <source>
        <dbReference type="EMBL" id="VEI70020.1"/>
    </source>
</evidence>
<accession>A0A448SQR6</accession>
<feature type="transmembrane region" description="Helical" evidence="1">
    <location>
        <begin position="126"/>
        <end position="150"/>
    </location>
</feature>
<dbReference type="AlphaFoldDB" id="A0A448SQR6"/>
<dbReference type="RefSeq" id="WP_141132175.1">
    <property type="nucleotide sequence ID" value="NZ_CAMKUD010000009.1"/>
</dbReference>
<feature type="transmembrane region" description="Helical" evidence="1">
    <location>
        <begin position="25"/>
        <end position="43"/>
    </location>
</feature>
<keyword evidence="2" id="KW-0378">Hydrolase</keyword>
<organism evidence="2 3">
    <name type="scientific">Serratia fonticola</name>
    <dbReference type="NCBI Taxonomy" id="47917"/>
    <lineage>
        <taxon>Bacteria</taxon>
        <taxon>Pseudomonadati</taxon>
        <taxon>Pseudomonadota</taxon>
        <taxon>Gammaproteobacteria</taxon>
        <taxon>Enterobacterales</taxon>
        <taxon>Yersiniaceae</taxon>
        <taxon>Serratia</taxon>
    </lineage>
</organism>
<dbReference type="GO" id="GO:0016787">
    <property type="term" value="F:hydrolase activity"/>
    <property type="evidence" value="ECO:0007669"/>
    <property type="project" value="UniProtKB-KW"/>
</dbReference>
<sequence length="355" mass="40180">MDSLTQIVLGSSVAALVVPPRHRRMAILAGGILGTLPDLDVVWFKLFSRDVVTEVTWHRGPSHSLLLLTVLGLLLWLVLKSRSSLVQRSPLRWLLAIWLALITHPLLDAFTVYGTQLFWPMKTPPVMWATIFIIDPLYTVPLLAGVIAAWRLTYQPSQQTNELGRDKAARNWLVAGLLVSSVYLAWSVGAKALIDRAASQSLAVLNLQNAPRFSTPLPFNTLAWRVIVMEPKGYWIGDRSLVADREAMPFTFYPSDNVILEQLISEPKLERLRWFTHGFFAAHTQQRNDGELRLILADLRMGLEPDYLFRYDIAGKDEHGIWSVTPEITQLSTSANFSNTLSWVWRRIFDSKAIP</sequence>
<dbReference type="PANTHER" id="PTHR40031">
    <property type="entry name" value="HYPOTHETICAL MEMBRANE SPANNING PROTEIN"/>
    <property type="match status" value="1"/>
</dbReference>
<feature type="transmembrane region" description="Helical" evidence="1">
    <location>
        <begin position="63"/>
        <end position="79"/>
    </location>
</feature>
<dbReference type="InterPro" id="IPR053170">
    <property type="entry name" value="Transcription_regulator"/>
</dbReference>
<name>A0A448SQR6_SERFO</name>
<dbReference type="PANTHER" id="PTHR40031:SF1">
    <property type="entry name" value="MEMBRANE-BOUND METAL-DEPENDENT HYDROLASE"/>
    <property type="match status" value="1"/>
</dbReference>
<evidence type="ECO:0000313" key="3">
    <source>
        <dbReference type="Proteomes" id="UP000270487"/>
    </source>
</evidence>
<keyword evidence="1" id="KW-0472">Membrane</keyword>
<gene>
    <name evidence="2" type="ORF">NCTC13193_02862</name>
</gene>
<dbReference type="Proteomes" id="UP000270487">
    <property type="component" value="Chromosome"/>
</dbReference>
<evidence type="ECO:0000256" key="1">
    <source>
        <dbReference type="SAM" id="Phobius"/>
    </source>
</evidence>
<proteinExistence type="predicted"/>
<feature type="transmembrane region" description="Helical" evidence="1">
    <location>
        <begin position="171"/>
        <end position="189"/>
    </location>
</feature>
<feature type="transmembrane region" description="Helical" evidence="1">
    <location>
        <begin position="91"/>
        <end position="114"/>
    </location>
</feature>
<reference evidence="2 3" key="1">
    <citation type="submission" date="2018-12" db="EMBL/GenBank/DDBJ databases">
        <authorList>
            <consortium name="Pathogen Informatics"/>
        </authorList>
    </citation>
    <scope>NUCLEOTIDE SEQUENCE [LARGE SCALE GENOMIC DNA]</scope>
    <source>
        <strain evidence="2 3">NCTC13193</strain>
    </source>
</reference>
<dbReference type="EMBL" id="LR134492">
    <property type="protein sequence ID" value="VEI70020.1"/>
    <property type="molecule type" value="Genomic_DNA"/>
</dbReference>
<dbReference type="Pfam" id="PF04307">
    <property type="entry name" value="YdjM"/>
    <property type="match status" value="1"/>
</dbReference>
<keyword evidence="1" id="KW-0812">Transmembrane</keyword>
<protein>
    <submittedName>
        <fullName evidence="2">Predicted membrane-bound metal-dependent hydrolase (DUF457)</fullName>
    </submittedName>
</protein>